<gene>
    <name evidence="2" type="ORF">GMORB2_1495</name>
</gene>
<keyword evidence="1" id="KW-0732">Signal</keyword>
<name>A0A9P4Z2J2_9HYPO</name>
<dbReference type="RefSeq" id="XP_035324901.1">
    <property type="nucleotide sequence ID" value="XM_035463477.1"/>
</dbReference>
<evidence type="ECO:0000313" key="2">
    <source>
        <dbReference type="EMBL" id="KAF4126249.1"/>
    </source>
</evidence>
<dbReference type="GeneID" id="55967725"/>
<dbReference type="AlphaFoldDB" id="A0A9P4Z2J2"/>
<feature type="signal peptide" evidence="1">
    <location>
        <begin position="1"/>
        <end position="21"/>
    </location>
</feature>
<dbReference type="EMBL" id="JAANYQ010000002">
    <property type="protein sequence ID" value="KAF4126249.1"/>
    <property type="molecule type" value="Genomic_DNA"/>
</dbReference>
<keyword evidence="3" id="KW-1185">Reference proteome</keyword>
<dbReference type="Proteomes" id="UP000749293">
    <property type="component" value="Unassembled WGS sequence"/>
</dbReference>
<accession>A0A9P4Z2J2</accession>
<organism evidence="2 3">
    <name type="scientific">Geosmithia morbida</name>
    <dbReference type="NCBI Taxonomy" id="1094350"/>
    <lineage>
        <taxon>Eukaryota</taxon>
        <taxon>Fungi</taxon>
        <taxon>Dikarya</taxon>
        <taxon>Ascomycota</taxon>
        <taxon>Pezizomycotina</taxon>
        <taxon>Sordariomycetes</taxon>
        <taxon>Hypocreomycetidae</taxon>
        <taxon>Hypocreales</taxon>
        <taxon>Bionectriaceae</taxon>
        <taxon>Geosmithia</taxon>
    </lineage>
</organism>
<reference evidence="2" key="1">
    <citation type="submission" date="2020-03" db="EMBL/GenBank/DDBJ databases">
        <title>Site-based positive gene gene selection in Geosmithia morbida across the United States reveals a broad range of putative effectors and factors for local host and environmental adapation.</title>
        <authorList>
            <person name="Onufrak A."/>
            <person name="Murdoch R.W."/>
            <person name="Gazis R."/>
            <person name="Huff M."/>
            <person name="Staton M."/>
            <person name="Klingeman W."/>
            <person name="Hadziabdic D."/>
        </authorList>
    </citation>
    <scope>NUCLEOTIDE SEQUENCE</scope>
    <source>
        <strain evidence="2">1262</strain>
    </source>
</reference>
<protein>
    <submittedName>
        <fullName evidence="2">Uncharacterized protein</fullName>
    </submittedName>
</protein>
<feature type="chain" id="PRO_5040491097" evidence="1">
    <location>
        <begin position="22"/>
        <end position="202"/>
    </location>
</feature>
<proteinExistence type="predicted"/>
<sequence length="202" mass="21251">MAVSLLASLTAAATIPANSSGASIIQQIAPASASCAAGNTECRTAKQAAPYIFQSFAKYGLDSANQKAAVISLMAYESDNFVYKTNQYPGRPGQGTANMQMASFNLMYAKSIKATSGAVAEVSSVDGLSDTELDYIIGLVTVDKYNFGSGAWFLKTQCGNDVMSQLASDVDQGFQAYMSCVGVEASSDRLEYLDRAKTAFGI</sequence>
<dbReference type="OrthoDB" id="2349272at2759"/>
<evidence type="ECO:0000313" key="3">
    <source>
        <dbReference type="Proteomes" id="UP000749293"/>
    </source>
</evidence>
<evidence type="ECO:0000256" key="1">
    <source>
        <dbReference type="SAM" id="SignalP"/>
    </source>
</evidence>
<comment type="caution">
    <text evidence="2">The sequence shown here is derived from an EMBL/GenBank/DDBJ whole genome shotgun (WGS) entry which is preliminary data.</text>
</comment>